<gene>
    <name evidence="2" type="ORF">BXT84_00710</name>
</gene>
<accession>A0ABM6RMY0</accession>
<name>A0ABM6RMY0_9FIRM</name>
<proteinExistence type="predicted"/>
<dbReference type="Gene3D" id="3.40.50.150">
    <property type="entry name" value="Vaccinia Virus protein VP39"/>
    <property type="match status" value="1"/>
</dbReference>
<dbReference type="InterPro" id="IPR029063">
    <property type="entry name" value="SAM-dependent_MTases_sf"/>
</dbReference>
<protein>
    <recommendedName>
        <fullName evidence="1">Methyltransferase type 11 domain-containing protein</fullName>
    </recommendedName>
</protein>
<keyword evidence="3" id="KW-1185">Reference proteome</keyword>
<evidence type="ECO:0000313" key="2">
    <source>
        <dbReference type="EMBL" id="AUW92655.1"/>
    </source>
</evidence>
<dbReference type="InterPro" id="IPR013216">
    <property type="entry name" value="Methyltransf_11"/>
</dbReference>
<reference evidence="2 3" key="1">
    <citation type="journal article" date="2019" name="Sci. Rep.">
        <title>Sulfobacillus thermotolerans: new insights into resistance and metabolic capacities of acidophilic chemolithotrophs.</title>
        <authorList>
            <person name="Panyushkina A.E."/>
            <person name="Babenko V.V."/>
            <person name="Nikitina A.S."/>
            <person name="Selezneva O.V."/>
            <person name="Tsaplina I.A."/>
            <person name="Letarova M.A."/>
            <person name="Kostryukova E.S."/>
            <person name="Letarov A.V."/>
        </authorList>
    </citation>
    <scope>NUCLEOTIDE SEQUENCE [LARGE SCALE GENOMIC DNA]</scope>
    <source>
        <strain evidence="2 3">Kr1</strain>
    </source>
</reference>
<dbReference type="Pfam" id="PF08241">
    <property type="entry name" value="Methyltransf_11"/>
    <property type="match status" value="1"/>
</dbReference>
<sequence length="198" mass="21579">MARFDPVADRYDAFCATPLGSFVEAVERQMVAELLDPHRGERVVDLGCGTGTYALWMADAGCAVVGVDESEAMLAKARSKRMSSGRLEGVRGDLTHLPWASASFDAGLMQVTLEFVAHPEAILIEAMRIIKPGGRLILGLIHGTGPWARHYRTRAQADPTSVYHGAHFWTLAELTSVMAMEPSQIRDRFAVIAPAMNP</sequence>
<evidence type="ECO:0000313" key="3">
    <source>
        <dbReference type="Proteomes" id="UP000325292"/>
    </source>
</evidence>
<dbReference type="Proteomes" id="UP000325292">
    <property type="component" value="Chromosome"/>
</dbReference>
<dbReference type="PANTHER" id="PTHR43591">
    <property type="entry name" value="METHYLTRANSFERASE"/>
    <property type="match status" value="1"/>
</dbReference>
<dbReference type="SUPFAM" id="SSF53335">
    <property type="entry name" value="S-adenosyl-L-methionine-dependent methyltransferases"/>
    <property type="match status" value="1"/>
</dbReference>
<feature type="domain" description="Methyltransferase type 11" evidence="1">
    <location>
        <begin position="44"/>
        <end position="138"/>
    </location>
</feature>
<dbReference type="CDD" id="cd02440">
    <property type="entry name" value="AdoMet_MTases"/>
    <property type="match status" value="1"/>
</dbReference>
<organism evidence="2 3">
    <name type="scientific">Sulfobacillus thermotolerans</name>
    <dbReference type="NCBI Taxonomy" id="338644"/>
    <lineage>
        <taxon>Bacteria</taxon>
        <taxon>Bacillati</taxon>
        <taxon>Bacillota</taxon>
        <taxon>Clostridia</taxon>
        <taxon>Eubacteriales</taxon>
        <taxon>Clostridiales Family XVII. Incertae Sedis</taxon>
        <taxon>Sulfobacillus</taxon>
    </lineage>
</organism>
<dbReference type="EMBL" id="CP019454">
    <property type="protein sequence ID" value="AUW92655.1"/>
    <property type="molecule type" value="Genomic_DNA"/>
</dbReference>
<dbReference type="PANTHER" id="PTHR43591:SF24">
    <property type="entry name" value="2-METHOXY-6-POLYPRENYL-1,4-BENZOQUINOL METHYLASE, MITOCHONDRIAL"/>
    <property type="match status" value="1"/>
</dbReference>
<evidence type="ECO:0000259" key="1">
    <source>
        <dbReference type="Pfam" id="PF08241"/>
    </source>
</evidence>